<comment type="caution">
    <text evidence="8">The sequence shown here is derived from an EMBL/GenBank/DDBJ whole genome shotgun (WGS) entry which is preliminary data.</text>
</comment>
<dbReference type="Gene3D" id="3.40.640.10">
    <property type="entry name" value="Type I PLP-dependent aspartate aminotransferase-like (Major domain)"/>
    <property type="match status" value="1"/>
</dbReference>
<comment type="subunit">
    <text evidence="3">Homodimer.</text>
</comment>
<dbReference type="EMBL" id="BJCC01000004">
    <property type="protein sequence ID" value="GCF92539.1"/>
    <property type="molecule type" value="Genomic_DNA"/>
</dbReference>
<accession>A0A4V0WP41</accession>
<gene>
    <name evidence="8" type="ORF">NRIC_04300</name>
</gene>
<name>A0A4V0WP41_9ENTE</name>
<organism evidence="8 9">
    <name type="scientific">Enterococcus florum</name>
    <dbReference type="NCBI Taxonomy" id="2480627"/>
    <lineage>
        <taxon>Bacteria</taxon>
        <taxon>Bacillati</taxon>
        <taxon>Bacillota</taxon>
        <taxon>Bacilli</taxon>
        <taxon>Lactobacillales</taxon>
        <taxon>Enterococcaceae</taxon>
        <taxon>Enterococcus</taxon>
    </lineage>
</organism>
<dbReference type="PANTHER" id="PTHR42790:SF19">
    <property type="entry name" value="KYNURENINE_ALPHA-AMINOADIPATE AMINOTRANSFERASE, MITOCHONDRIAL"/>
    <property type="match status" value="1"/>
</dbReference>
<dbReference type="Pfam" id="PF00155">
    <property type="entry name" value="Aminotran_1_2"/>
    <property type="match status" value="1"/>
</dbReference>
<keyword evidence="9" id="KW-1185">Reference proteome</keyword>
<evidence type="ECO:0000256" key="1">
    <source>
        <dbReference type="ARBA" id="ARBA00001933"/>
    </source>
</evidence>
<evidence type="ECO:0000256" key="5">
    <source>
        <dbReference type="ARBA" id="ARBA00022679"/>
    </source>
</evidence>
<dbReference type="SUPFAM" id="SSF53383">
    <property type="entry name" value="PLP-dependent transferases"/>
    <property type="match status" value="1"/>
</dbReference>
<dbReference type="OrthoDB" id="9802328at2"/>
<dbReference type="RefSeq" id="WP_146621047.1">
    <property type="nucleotide sequence ID" value="NZ_BJCC01000004.1"/>
</dbReference>
<dbReference type="Gene3D" id="3.90.1150.10">
    <property type="entry name" value="Aspartate Aminotransferase, domain 1"/>
    <property type="match status" value="1"/>
</dbReference>
<comment type="similarity">
    <text evidence="2">Belongs to the class-I pyridoxal-phosphate-dependent aminotransferase family.</text>
</comment>
<dbReference type="GO" id="GO:1901605">
    <property type="term" value="P:alpha-amino acid metabolic process"/>
    <property type="evidence" value="ECO:0007669"/>
    <property type="project" value="TreeGrafter"/>
</dbReference>
<evidence type="ECO:0000313" key="9">
    <source>
        <dbReference type="Proteomes" id="UP000290567"/>
    </source>
</evidence>
<evidence type="ECO:0000256" key="6">
    <source>
        <dbReference type="ARBA" id="ARBA00022898"/>
    </source>
</evidence>
<proteinExistence type="inferred from homology"/>
<keyword evidence="6" id="KW-0663">Pyridoxal phosphate</keyword>
<reference evidence="9" key="1">
    <citation type="submission" date="2019-02" db="EMBL/GenBank/DDBJ databases">
        <title>Draft genome sequence of Enterococcus sp. Gos25-1.</title>
        <authorList>
            <person name="Tanaka N."/>
            <person name="Shiwa Y."/>
            <person name="Fujita N."/>
        </authorList>
    </citation>
    <scope>NUCLEOTIDE SEQUENCE [LARGE SCALE GENOMIC DNA]</scope>
    <source>
        <strain evidence="9">Gos25-1</strain>
    </source>
</reference>
<dbReference type="FunFam" id="3.40.640.10:FF:000053">
    <property type="entry name" value="Aminotransferase, class I"/>
    <property type="match status" value="1"/>
</dbReference>
<evidence type="ECO:0000256" key="3">
    <source>
        <dbReference type="ARBA" id="ARBA00011738"/>
    </source>
</evidence>
<protein>
    <submittedName>
        <fullName evidence="8">Aminotransferase</fullName>
    </submittedName>
</protein>
<dbReference type="InterPro" id="IPR015422">
    <property type="entry name" value="PyrdxlP-dep_Trfase_small"/>
</dbReference>
<comment type="cofactor">
    <cofactor evidence="1">
        <name>pyridoxal 5'-phosphate</name>
        <dbReference type="ChEBI" id="CHEBI:597326"/>
    </cofactor>
</comment>
<dbReference type="Proteomes" id="UP000290567">
    <property type="component" value="Unassembled WGS sequence"/>
</dbReference>
<dbReference type="GO" id="GO:0030170">
    <property type="term" value="F:pyridoxal phosphate binding"/>
    <property type="evidence" value="ECO:0007669"/>
    <property type="project" value="InterPro"/>
</dbReference>
<dbReference type="PANTHER" id="PTHR42790">
    <property type="entry name" value="AMINOTRANSFERASE"/>
    <property type="match status" value="1"/>
</dbReference>
<evidence type="ECO:0000259" key="7">
    <source>
        <dbReference type="Pfam" id="PF00155"/>
    </source>
</evidence>
<keyword evidence="5 8" id="KW-0808">Transferase</keyword>
<evidence type="ECO:0000313" key="8">
    <source>
        <dbReference type="EMBL" id="GCF92539.1"/>
    </source>
</evidence>
<sequence length="395" mass="44005">MNYRYSSKTPNTDTDAVGEILKAAADPKIISFAGGLPAPELFPVKEIQTAVNQVFQAKGMTALQYGGSQGIPELRKVVAARATLDDITTNEEQILITTGSQQVLDLTAKLFLDSGDTVIVEKPTYLCAIDVFKSYGAHLVGIEMDEDGMKMDQLEAALQANPKAKLIYTIPNFQNPTGRTLSLERRRKIAQLAQQYDVLVLEDNPYGAVRFEGTPLPAIQSFDETDHVIYTSTFSKILAPGLRLGWVIAPSELISNYKRLKQSADLHSDILSQYIVAAFFENNDIAEHIAKITALYKERKDVMMQAIKKYFPKTVSYSRPEGGMFIWIEVPGIDSTQDLFDRCIQNNVAFVPGEPFYCQEIVPGTFRLNYSNMPAEQIDLGMKRLGEAIREVIQN</sequence>
<dbReference type="CDD" id="cd00609">
    <property type="entry name" value="AAT_like"/>
    <property type="match status" value="1"/>
</dbReference>
<evidence type="ECO:0000256" key="4">
    <source>
        <dbReference type="ARBA" id="ARBA00022576"/>
    </source>
</evidence>
<dbReference type="AlphaFoldDB" id="A0A4V0WP41"/>
<dbReference type="GO" id="GO:0008483">
    <property type="term" value="F:transaminase activity"/>
    <property type="evidence" value="ECO:0007669"/>
    <property type="project" value="UniProtKB-KW"/>
</dbReference>
<keyword evidence="4 8" id="KW-0032">Aminotransferase</keyword>
<feature type="domain" description="Aminotransferase class I/classII large" evidence="7">
    <location>
        <begin position="43"/>
        <end position="385"/>
    </location>
</feature>
<dbReference type="InterPro" id="IPR015421">
    <property type="entry name" value="PyrdxlP-dep_Trfase_major"/>
</dbReference>
<dbReference type="InterPro" id="IPR050859">
    <property type="entry name" value="Class-I_PLP-dep_aminotransf"/>
</dbReference>
<evidence type="ECO:0000256" key="2">
    <source>
        <dbReference type="ARBA" id="ARBA00007441"/>
    </source>
</evidence>
<dbReference type="InterPro" id="IPR015424">
    <property type="entry name" value="PyrdxlP-dep_Trfase"/>
</dbReference>
<dbReference type="InterPro" id="IPR004839">
    <property type="entry name" value="Aminotransferase_I/II_large"/>
</dbReference>